<protein>
    <recommendedName>
        <fullName evidence="7">Calmodulin-binding protein Sha1</fullName>
    </recommendedName>
</protein>
<comment type="subcellular location">
    <subcellularLocation>
        <location evidence="1">Cytoplasm</location>
    </subcellularLocation>
</comment>
<sequence>MNRYAQATPCPGPTSSSTIAQNNNNNNVSAHTSGAFLDDATANIDYTAQSKQEILGIKPRKRATRAKREPAFDPSTDIWVDDAISRSPRRGKKSIPQEVKEDTTRSRSRSRKSAALAQPPQRIPMPHAPNEDAKQPRRRRVSALLAEKGLTPGSIKSKAAPKNGDQEKKKPEIQKDPRRRTIYVPSDDTTIMTIHPGSYKGNTRSAEFTMDLAALNEDGAAPKSSVHKEKTALRRSIAAAPKRVPLQKSSKPLQGTSFSEDIFGSGIGKENVPPGILVKPEKKITGGRATPEIVKSRVTKPVKLEPAGIKKTTSATQLAPAVTRPEPSRKRPSSENVQRNRPSKALKTHNDATPARAPLGDKTNKKAAYSTYKSPKSRIIKQKQEKPPPKLSVPLLVQKAQNLGDKYKVISDDLSSPALYEDSWLSYQEVAITQLINKLFDSVDLTTQDLAQEEGGLRRKLLCVYQEPEIPILHKRLQASLMYGALSIPRDLLSKAIRIKDDVGLRRKYHKLFVDTYEPSILTAALEAVVGRQVPISTRLSSGATPSNGEMPRVRAQKRTIQDFLDTFLVRHEDAIRIKSGPGSIASIARGQKETDDFGSQGWSWRRTVLRSLMLILLLDMSKTKNIVNLPLFQSTSLYKSSHAVLQQLSSMLFPSLGDVSRPLSHFDYELHCVQSPLEEYSYRIENLATDMRDGVMLTRLIEVLLYTPTALPTQKDVTVTMPTGDILTSTFKVDDGDSWVLSQHLKFPCLGRAHKLFNVQIALSALGGTKGAAGHVAKEVTAEHVVDGHREKTLGLLWSLVGKWGLDMLVDWTELSKETQRHREQFYAQKDKDYCDPDSESDSELKETTSLVRHTARLQAWAHGIARLQGLRVANLTTSFADDRVLESIVDHYLGCFPSATPTSSTGHTSNLKTKLKAIGCSDSFISLYTPSTSASAPRPIPSKDFTVTTLAFLASRLLPASRGYRAACAIQRWYRLRLARREARRRVTLMRLAADCATVVQTRDKVVGAAVVLQRAWRSVLDARIGRLIGDVVGFQAAARGWAARRRAKASKEGKAKKRENIRGGW</sequence>
<dbReference type="Gene3D" id="1.10.418.10">
    <property type="entry name" value="Calponin-like domain"/>
    <property type="match status" value="1"/>
</dbReference>
<keyword evidence="2" id="KW-0963">Cytoplasm</keyword>
<dbReference type="PROSITE" id="PS50096">
    <property type="entry name" value="IQ"/>
    <property type="match status" value="2"/>
</dbReference>
<dbReference type="PANTHER" id="PTHR22706">
    <property type="entry name" value="ASSEMBLY FACTOR FOR SPINDLE MICROTUBULES"/>
    <property type="match status" value="1"/>
</dbReference>
<dbReference type="InterPro" id="IPR051185">
    <property type="entry name" value="ASPM"/>
</dbReference>
<evidence type="ECO:0008006" key="7">
    <source>
        <dbReference type="Google" id="ProtNLM"/>
    </source>
</evidence>
<name>A0ABR1YZ03_9PEZI</name>
<dbReference type="CDD" id="cd21223">
    <property type="entry name" value="CH_ASPM_rpt1"/>
    <property type="match status" value="1"/>
</dbReference>
<gene>
    <name evidence="5" type="ORF">HDK90DRAFT_475783</name>
</gene>
<evidence type="ECO:0000256" key="4">
    <source>
        <dbReference type="SAM" id="MobiDB-lite"/>
    </source>
</evidence>
<feature type="compositionally biased region" description="Basic and acidic residues" evidence="4">
    <location>
        <begin position="164"/>
        <end position="176"/>
    </location>
</feature>
<evidence type="ECO:0000256" key="1">
    <source>
        <dbReference type="ARBA" id="ARBA00004496"/>
    </source>
</evidence>
<evidence type="ECO:0000313" key="5">
    <source>
        <dbReference type="EMBL" id="KAK8243765.1"/>
    </source>
</evidence>
<evidence type="ECO:0000313" key="6">
    <source>
        <dbReference type="Proteomes" id="UP001492380"/>
    </source>
</evidence>
<dbReference type="InterPro" id="IPR036872">
    <property type="entry name" value="CH_dom_sf"/>
</dbReference>
<dbReference type="PANTHER" id="PTHR22706:SF1">
    <property type="entry name" value="ASSEMBLY FACTOR FOR SPINDLE MICROTUBULES"/>
    <property type="match status" value="1"/>
</dbReference>
<feature type="region of interest" description="Disordered" evidence="4">
    <location>
        <begin position="237"/>
        <end position="388"/>
    </location>
</feature>
<dbReference type="EMBL" id="JBBWRZ010000002">
    <property type="protein sequence ID" value="KAK8243765.1"/>
    <property type="molecule type" value="Genomic_DNA"/>
</dbReference>
<evidence type="ECO:0000256" key="2">
    <source>
        <dbReference type="ARBA" id="ARBA00022490"/>
    </source>
</evidence>
<dbReference type="SUPFAM" id="SSF47576">
    <property type="entry name" value="Calponin-homology domain, CH-domain"/>
    <property type="match status" value="1"/>
</dbReference>
<keyword evidence="6" id="KW-1185">Reference proteome</keyword>
<accession>A0ABR1YZ03</accession>
<organism evidence="5 6">
    <name type="scientific">Phyllosticta capitalensis</name>
    <dbReference type="NCBI Taxonomy" id="121624"/>
    <lineage>
        <taxon>Eukaryota</taxon>
        <taxon>Fungi</taxon>
        <taxon>Dikarya</taxon>
        <taxon>Ascomycota</taxon>
        <taxon>Pezizomycotina</taxon>
        <taxon>Dothideomycetes</taxon>
        <taxon>Dothideomycetes incertae sedis</taxon>
        <taxon>Botryosphaeriales</taxon>
        <taxon>Phyllostictaceae</taxon>
        <taxon>Phyllosticta</taxon>
    </lineage>
</organism>
<feature type="region of interest" description="Disordered" evidence="4">
    <location>
        <begin position="1"/>
        <end position="32"/>
    </location>
</feature>
<dbReference type="Proteomes" id="UP001492380">
    <property type="component" value="Unassembled WGS sequence"/>
</dbReference>
<comment type="caution">
    <text evidence="5">The sequence shown here is derived from an EMBL/GenBank/DDBJ whole genome shotgun (WGS) entry which is preliminary data.</text>
</comment>
<feature type="region of interest" description="Disordered" evidence="4">
    <location>
        <begin position="49"/>
        <end position="203"/>
    </location>
</feature>
<evidence type="ECO:0000256" key="3">
    <source>
        <dbReference type="ARBA" id="ARBA00022860"/>
    </source>
</evidence>
<feature type="compositionally biased region" description="Polar residues" evidence="4">
    <location>
        <begin position="247"/>
        <end position="259"/>
    </location>
</feature>
<proteinExistence type="predicted"/>
<keyword evidence="3" id="KW-0112">Calmodulin-binding</keyword>
<reference evidence="5 6" key="1">
    <citation type="submission" date="2024-04" db="EMBL/GenBank/DDBJ databases">
        <title>Phyllosticta paracitricarpa is synonymous to the EU quarantine fungus P. citricarpa based on phylogenomic analyses.</title>
        <authorList>
            <consortium name="Lawrence Berkeley National Laboratory"/>
            <person name="Van Ingen-Buijs V.A."/>
            <person name="Van Westerhoven A.C."/>
            <person name="Haridas S."/>
            <person name="Skiadas P."/>
            <person name="Martin F."/>
            <person name="Groenewald J.Z."/>
            <person name="Crous P.W."/>
            <person name="Seidl M.F."/>
        </authorList>
    </citation>
    <scope>NUCLEOTIDE SEQUENCE [LARGE SCALE GENOMIC DNA]</scope>
    <source>
        <strain evidence="5 6">CBS 123374</strain>
    </source>
</reference>